<reference evidence="3" key="1">
    <citation type="submission" date="2017-12" db="EMBL/GenBank/DDBJ databases">
        <authorList>
            <consortium name="DOE Joint Genome Institute"/>
            <person name="Mondo S.J."/>
            <person name="Kjaerbolling I."/>
            <person name="Vesth T.C."/>
            <person name="Frisvad J.C."/>
            <person name="Nybo J.L."/>
            <person name="Theobald S."/>
            <person name="Kuo A."/>
            <person name="Bowyer P."/>
            <person name="Matsuda Y."/>
            <person name="Lyhne E.K."/>
            <person name="Kogle M.E."/>
            <person name="Clum A."/>
            <person name="Lipzen A."/>
            <person name="Salamov A."/>
            <person name="Ngan C.Y."/>
            <person name="Daum C."/>
            <person name="Chiniquy J."/>
            <person name="Barry K."/>
            <person name="LaButti K."/>
            <person name="Haridas S."/>
            <person name="Simmons B.A."/>
            <person name="Magnuson J.K."/>
            <person name="Mortensen U.H."/>
            <person name="Larsen T.O."/>
            <person name="Grigoriev I.V."/>
            <person name="Baker S.E."/>
            <person name="Andersen M.R."/>
            <person name="Nordberg H.P."/>
            <person name="Cantor M.N."/>
            <person name="Hua S.X."/>
        </authorList>
    </citation>
    <scope>NUCLEOTIDE SEQUENCE [LARGE SCALE GENOMIC DNA]</scope>
    <source>
        <strain evidence="3">IBT 19404</strain>
    </source>
</reference>
<feature type="compositionally biased region" description="Polar residues" evidence="1">
    <location>
        <begin position="38"/>
        <end position="55"/>
    </location>
</feature>
<evidence type="ECO:0000313" key="3">
    <source>
        <dbReference type="Proteomes" id="UP000235023"/>
    </source>
</evidence>
<protein>
    <submittedName>
        <fullName evidence="2">Uncharacterized protein</fullName>
    </submittedName>
</protein>
<gene>
    <name evidence="2" type="ORF">BDW42DRAFT_166999</name>
</gene>
<evidence type="ECO:0000256" key="1">
    <source>
        <dbReference type="SAM" id="MobiDB-lite"/>
    </source>
</evidence>
<organism evidence="2 3">
    <name type="scientific">Aspergillus taichungensis</name>
    <dbReference type="NCBI Taxonomy" id="482145"/>
    <lineage>
        <taxon>Eukaryota</taxon>
        <taxon>Fungi</taxon>
        <taxon>Dikarya</taxon>
        <taxon>Ascomycota</taxon>
        <taxon>Pezizomycotina</taxon>
        <taxon>Eurotiomycetes</taxon>
        <taxon>Eurotiomycetidae</taxon>
        <taxon>Eurotiales</taxon>
        <taxon>Aspergillaceae</taxon>
        <taxon>Aspergillus</taxon>
        <taxon>Aspergillus subgen. Circumdati</taxon>
    </lineage>
</organism>
<keyword evidence="3" id="KW-1185">Reference proteome</keyword>
<proteinExistence type="predicted"/>
<name>A0A2J5HY91_9EURO</name>
<evidence type="ECO:0000313" key="2">
    <source>
        <dbReference type="EMBL" id="PLN82286.1"/>
    </source>
</evidence>
<dbReference type="Proteomes" id="UP000235023">
    <property type="component" value="Unassembled WGS sequence"/>
</dbReference>
<dbReference type="AlphaFoldDB" id="A0A2J5HY91"/>
<accession>A0A2J5HY91</accession>
<dbReference type="EMBL" id="KZ559528">
    <property type="protein sequence ID" value="PLN82286.1"/>
    <property type="molecule type" value="Genomic_DNA"/>
</dbReference>
<sequence length="104" mass="11502">MRPPRAVGATRPRCQPATRSGRGCEKQIPRPRRHTGDPQAQPTRLPQATTTSRMQLPSPHPLLIGRPPRASRPPRYARKSSANSWSPGDGRRGQKGRLVGCHED</sequence>
<feature type="region of interest" description="Disordered" evidence="1">
    <location>
        <begin position="1"/>
        <end position="104"/>
    </location>
</feature>